<dbReference type="GeneTree" id="ENSGT00950000182818"/>
<accession>F7F7K9</accession>
<evidence type="ECO:0000313" key="7">
    <source>
        <dbReference type="Ensembl" id="ENSRNOP00000056509.4"/>
    </source>
</evidence>
<dbReference type="GO" id="GO:0031667">
    <property type="term" value="P:response to nutrient levels"/>
    <property type="evidence" value="ECO:0000318"/>
    <property type="project" value="GO_Central"/>
</dbReference>
<dbReference type="GO" id="GO:0030879">
    <property type="term" value="P:mammary gland development"/>
    <property type="evidence" value="ECO:0000318"/>
    <property type="project" value="GO_Central"/>
</dbReference>
<evidence type="ECO:0000313" key="5">
    <source>
        <dbReference type="EMBL" id="ABC59295.1"/>
    </source>
</evidence>
<dbReference type="CDD" id="cd10288">
    <property type="entry name" value="prolactin_like"/>
    <property type="match status" value="1"/>
</dbReference>
<dbReference type="STRING" id="10116.ENSRNOP00000074214"/>
<reference evidence="6" key="4">
    <citation type="journal article" date="2016" name="Data Brief">
        <title>Curated eutherian third party data gene data sets.</title>
        <authorList>
            <person name="Premzl M."/>
        </authorList>
    </citation>
    <scope>NUCLEOTIDE SEQUENCE</scope>
</reference>
<reference evidence="5" key="2">
    <citation type="journal article" date="2006" name="Mamm. Genome">
        <title>The rat prolactin gene family locus: species-specific gene family expansion.</title>
        <authorList>
            <person name="Alam S.M."/>
            <person name="Ain R."/>
            <person name="Konno T."/>
            <person name="Ho-Chen J.K."/>
            <person name="Soares M.J."/>
        </authorList>
    </citation>
    <scope>NUCLEOTIDE SEQUENCE</scope>
    <source>
        <strain evidence="5">Holtzman Sprague-Dawley</strain>
        <tissue evidence="5">Placenta</tissue>
    </source>
</reference>
<dbReference type="Proteomes" id="UP000002494">
    <property type="component" value="Chromosome 17"/>
</dbReference>
<dbReference type="GO" id="GO:0007166">
    <property type="term" value="P:cell surface receptor signaling pathway"/>
    <property type="evidence" value="ECO:0000318"/>
    <property type="project" value="GO_Central"/>
</dbReference>
<dbReference type="VEuPathDB" id="HostDB:ENSRNOG00000039075"/>
<dbReference type="PANTHER" id="PTHR11417:SF7">
    <property type="entry name" value="PROLACTIN-5A1"/>
    <property type="match status" value="1"/>
</dbReference>
<feature type="signal peptide" evidence="4">
    <location>
        <begin position="1"/>
        <end position="29"/>
    </location>
</feature>
<reference evidence="7 8" key="1">
    <citation type="journal article" date="2004" name="Nature">
        <title>Genome sequence of the Brown Norway rat yields insights into mammalian evolution.</title>
        <authorList>
            <consortium name="Rat Genome Sequencing Project Consortium"/>
            <person name="Gibbs R.A."/>
            <person name="Weinstock G.M."/>
            <person name="Metzker M.L."/>
            <person name="Muzny D.M."/>
            <person name="Sodergren E.J."/>
            <person name="Scherer S."/>
            <person name="Scott G."/>
            <person name="Steffen D."/>
            <person name="Worley K.C."/>
            <person name="Burch P.E."/>
            <person name="Okwuonu G."/>
            <person name="Hines S."/>
            <person name="Lewis L."/>
            <person name="Deramo C."/>
            <person name="Delgado O."/>
            <person name="Dugan-Rocha S."/>
            <person name="Miner G."/>
            <person name="Morgan M."/>
            <person name="Hawes A."/>
            <person name="Gill R."/>
            <person name="Holt R.A."/>
            <person name="Adams M.D."/>
            <person name="Amanatides P.G."/>
            <person name="Baden-Tillson H."/>
            <person name="Barnstead M."/>
            <person name="Chin S."/>
            <person name="Evans C.A."/>
            <person name="Ferriera S."/>
            <person name="Fosler C."/>
            <person name="Glodek A."/>
            <person name="Gu Z."/>
            <person name="Jennings D."/>
            <person name="Kraft C.L."/>
            <person name="Nguyen T."/>
            <person name="Pfannkoch C.M."/>
            <person name="Sitter C."/>
            <person name="Sutton G.G."/>
            <person name="Venter J.C."/>
            <person name="Woodage T."/>
            <person name="Smith D."/>
            <person name="Lee H.-M."/>
            <person name="Gustafson E."/>
            <person name="Cahill P."/>
            <person name="Kana A."/>
            <person name="Doucette-Stamm L."/>
            <person name="Weinstock K."/>
            <person name="Fechtel K."/>
            <person name="Weiss R.B."/>
            <person name="Dunn D.M."/>
            <person name="Green E.D."/>
            <person name="Blakesley R.W."/>
            <person name="Bouffard G.G."/>
            <person name="De Jong P.J."/>
            <person name="Osoegawa K."/>
            <person name="Zhu B."/>
            <person name="Marra M."/>
            <person name="Schein J."/>
            <person name="Bosdet I."/>
            <person name="Fjell C."/>
            <person name="Jones S."/>
            <person name="Krzywinski M."/>
            <person name="Mathewson C."/>
            <person name="Siddiqui A."/>
            <person name="Wye N."/>
            <person name="McPherson J."/>
            <person name="Zhao S."/>
            <person name="Fraser C.M."/>
            <person name="Shetty J."/>
            <person name="Shatsman S."/>
            <person name="Geer K."/>
            <person name="Chen Y."/>
            <person name="Abramzon S."/>
            <person name="Nierman W.C."/>
            <person name="Havlak P.H."/>
            <person name="Chen R."/>
            <person name="Durbin K.J."/>
            <person name="Egan A."/>
            <person name="Ren Y."/>
            <person name="Song X.-Z."/>
            <person name="Li B."/>
            <person name="Liu Y."/>
            <person name="Qin X."/>
            <person name="Cawley S."/>
            <person name="Cooney A.J."/>
            <person name="D'Souza L.M."/>
            <person name="Martin K."/>
            <person name="Wu J.Q."/>
            <person name="Gonzalez-Garay M.L."/>
            <person name="Jackson A.R."/>
            <person name="Kalafus K.J."/>
            <person name="McLeod M.P."/>
            <person name="Milosavljevic A."/>
            <person name="Virk D."/>
            <person name="Volkov A."/>
            <person name="Wheeler D.A."/>
            <person name="Zhang Z."/>
            <person name="Bailey J.A."/>
            <person name="Eichler E.E."/>
            <person name="Tuzun E."/>
            <person name="Birney E."/>
            <person name="Mongin E."/>
            <person name="Ureta-Vidal A."/>
            <person name="Woodwark C."/>
            <person name="Zdobnov E."/>
            <person name="Bork P."/>
            <person name="Suyama M."/>
            <person name="Torrents D."/>
            <person name="Alexandersson M."/>
            <person name="Trask B.J."/>
            <person name="Young J.M."/>
            <person name="Huang H."/>
            <person name="Wang H."/>
            <person name="Xing H."/>
            <person name="Daniels S."/>
            <person name="Gietzen D."/>
            <person name="Schmidt J."/>
            <person name="Stevens K."/>
            <person name="Vitt U."/>
            <person name="Wingrove J."/>
            <person name="Camara F."/>
            <person name="Mar Alba M."/>
            <person name="Abril J.F."/>
            <person name="Guigo R."/>
            <person name="Smit A."/>
            <person name="Dubchak I."/>
            <person name="Rubin E.M."/>
            <person name="Couronne O."/>
            <person name="Poliakov A."/>
            <person name="Huebner N."/>
            <person name="Ganten D."/>
            <person name="Goesele C."/>
            <person name="Hummel O."/>
            <person name="Kreitler T."/>
            <person name="Lee Y.-A."/>
            <person name="Monti J."/>
            <person name="Schulz H."/>
            <person name="Zimdahl H."/>
            <person name="Himmelbauer H."/>
            <person name="Lehrach H."/>
            <person name="Jacob H.J."/>
            <person name="Bromberg S."/>
            <person name="Gullings-Handley J."/>
            <person name="Jensen-Seaman M.I."/>
            <person name="Kwitek A.E."/>
            <person name="Lazar J."/>
            <person name="Pasko D."/>
            <person name="Tonellato P.J."/>
            <person name="Twigger S."/>
            <person name="Ponting C.P."/>
            <person name="Duarte J.M."/>
            <person name="Rice S."/>
            <person name="Goodstadt L."/>
            <person name="Beatson S.A."/>
            <person name="Emes R.D."/>
            <person name="Winter E.E."/>
            <person name="Webber C."/>
            <person name="Brandt P."/>
            <person name="Nyakatura G."/>
            <person name="Adetobi M."/>
            <person name="Chiaromonte F."/>
            <person name="Elnitski L."/>
            <person name="Eswara P."/>
            <person name="Hardison R.C."/>
            <person name="Hou M."/>
            <person name="Kolbe D."/>
            <person name="Makova K."/>
            <person name="Miller W."/>
            <person name="Nekrutenko A."/>
            <person name="Riemer C."/>
            <person name="Schwartz S."/>
            <person name="Taylor J."/>
            <person name="Yang S."/>
            <person name="Zhang Y."/>
            <person name="Lindpaintner K."/>
            <person name="Andrews T.D."/>
            <person name="Caccamo M."/>
            <person name="Clamp M."/>
            <person name="Clarke L."/>
            <person name="Curwen V."/>
            <person name="Durbin R.M."/>
            <person name="Eyras E."/>
            <person name="Searle S.M."/>
            <person name="Cooper G.M."/>
            <person name="Batzoglou S."/>
            <person name="Brudno M."/>
            <person name="Sidow A."/>
            <person name="Stone E.A."/>
            <person name="Payseur B.A."/>
            <person name="Bourque G."/>
            <person name="Lopez-Otin C."/>
            <person name="Puente X.S."/>
            <person name="Chakrabarti K."/>
            <person name="Chatterji S."/>
            <person name="Dewey C."/>
            <person name="Pachter L."/>
            <person name="Bray N."/>
            <person name="Yap V.B."/>
            <person name="Caspi A."/>
            <person name="Tesler G."/>
            <person name="Pevzner P.A."/>
            <person name="Haussler D."/>
            <person name="Roskin K.M."/>
            <person name="Baertsch R."/>
            <person name="Clawson H."/>
            <person name="Furey T.S."/>
            <person name="Hinrichs A.S."/>
            <person name="Karolchik D."/>
            <person name="Kent W.J."/>
            <person name="Rosenbloom K.R."/>
            <person name="Trumbower H."/>
            <person name="Weirauch M."/>
            <person name="Cooper D.N."/>
            <person name="Stenson P.D."/>
            <person name="Ma B."/>
            <person name="Brent M."/>
            <person name="Arumugam M."/>
            <person name="Shteynberg D."/>
            <person name="Copley R.R."/>
            <person name="Taylor M.S."/>
            <person name="Riethman H."/>
            <person name="Mudunuri U."/>
            <person name="Peterson J."/>
            <person name="Guyer M."/>
            <person name="Felsenfeld A."/>
            <person name="Old S."/>
            <person name="Mockrin S."/>
            <person name="Collins F.S."/>
        </authorList>
    </citation>
    <scope>NUCLEOTIDE SEQUENCE [LARGE SCALE GENOMIC DNA]</scope>
    <source>
        <strain evidence="7 8">Brown Norway</strain>
    </source>
</reference>
<dbReference type="RefSeq" id="NP_001038167.1">
    <property type="nucleotide sequence ID" value="NM_001044702.1"/>
</dbReference>
<reference evidence="6" key="3">
    <citation type="journal article" date="2015" name="Genom Data">
        <title>Third party data gene data set of eutherian growth hormone genes.</title>
        <authorList>
            <person name="Premzl M."/>
        </authorList>
    </citation>
    <scope>NUCLEOTIDE SEQUENCE</scope>
</reference>
<name>Q1KZI1_RAT</name>
<comment type="subcellular location">
    <subcellularLocation>
        <location evidence="1">Secreted</location>
    </subcellularLocation>
</comment>
<dbReference type="UCSC" id="RGD:1583904">
    <property type="organism name" value="rat"/>
</dbReference>
<dbReference type="InterPro" id="IPR009079">
    <property type="entry name" value="4_helix_cytokine-like_core"/>
</dbReference>
<dbReference type="PaxDb" id="10116-ENSRNOP00000056509"/>
<dbReference type="KEGG" id="rno:691469"/>
<dbReference type="EMBL" id="DQ329280">
    <property type="protein sequence ID" value="ABC59295.1"/>
    <property type="molecule type" value="mRNA"/>
</dbReference>
<dbReference type="AlphaFoldDB" id="Q1KZI1"/>
<dbReference type="Gene3D" id="1.20.1250.10">
    <property type="match status" value="1"/>
</dbReference>
<dbReference type="CTD" id="691469"/>
<dbReference type="VEuPathDB" id="HostDB:ENSRNOG00000016307"/>
<reference evidence="7" key="6">
    <citation type="submission" date="2025-05" db="UniProtKB">
        <authorList>
            <consortium name="Ensembl"/>
        </authorList>
    </citation>
    <scope>IDENTIFICATION</scope>
    <source>
        <strain evidence="7">Brown Norway</strain>
    </source>
</reference>
<dbReference type="AGR" id="RGD:1583904"/>
<evidence type="ECO:0000256" key="2">
    <source>
        <dbReference type="ARBA" id="ARBA00008474"/>
    </source>
</evidence>
<evidence type="ECO:0000313" key="6">
    <source>
        <dbReference type="EMBL" id="CDW51442.1"/>
    </source>
</evidence>
<dbReference type="SMR" id="Q1KZI1"/>
<proteinExistence type="evidence at transcript level"/>
<sequence>MQLSLTRPHSWALLILPLSNLLLWENVVSLPMCEVINGQCQLTLENLLNQAHSISENTNHLTSEIFNEFDKEYSSVSGFSDTIPLVCSNYSLPVSNITIQEQEIQSEVLLKVTIDTLLGWNNTLSEVAADMDDLKSIPGVGAFISNVRKIAAKFTRLTSVLKEVKSLLKLVRLELEEDEDNPASAGLPSLHLLNNPSRLTFYHALLGCVSYDAEKIASHVKVLRCKMIHGKC</sequence>
<dbReference type="GO" id="GO:0005179">
    <property type="term" value="F:hormone activity"/>
    <property type="evidence" value="ECO:0000318"/>
    <property type="project" value="GO_Central"/>
</dbReference>
<dbReference type="SUPFAM" id="SSF47266">
    <property type="entry name" value="4-helical cytokines"/>
    <property type="match status" value="1"/>
</dbReference>
<keyword evidence="4" id="KW-0732">Signal</keyword>
<dbReference type="Pfam" id="PF00103">
    <property type="entry name" value="Hormone_1"/>
    <property type="match status" value="1"/>
</dbReference>
<evidence type="ECO:0000256" key="3">
    <source>
        <dbReference type="ARBA" id="ARBA00022525"/>
    </source>
</evidence>
<protein>
    <submittedName>
        <fullName evidence="6">Growth hormone d2</fullName>
    </submittedName>
    <submittedName>
        <fullName evidence="7">Prolactin family 5, subfamily A, member 2</fullName>
    </submittedName>
    <submittedName>
        <fullName evidence="5">Prolactin-like protein P</fullName>
    </submittedName>
</protein>
<dbReference type="GeneID" id="691469"/>
<gene>
    <name evidence="7 9" type="primary">Prl5a2</name>
    <name evidence="6" type="synonym">Ghd2</name>
    <name evidence="5" type="synonym">Prlpp</name>
</gene>
<dbReference type="GO" id="GO:0046427">
    <property type="term" value="P:positive regulation of receptor signaling pathway via JAK-STAT"/>
    <property type="evidence" value="ECO:0000318"/>
    <property type="project" value="GO_Central"/>
</dbReference>
<dbReference type="GO" id="GO:1903489">
    <property type="term" value="P:positive regulation of lactation"/>
    <property type="evidence" value="ECO:0000318"/>
    <property type="project" value="GO_Central"/>
</dbReference>
<comment type="similarity">
    <text evidence="2">Belongs to the somatotropin/prolactin family.</text>
</comment>
<organism evidence="5">
    <name type="scientific">Rattus norvegicus</name>
    <name type="common">Rat</name>
    <dbReference type="NCBI Taxonomy" id="10116"/>
    <lineage>
        <taxon>Eukaryota</taxon>
        <taxon>Metazoa</taxon>
        <taxon>Chordata</taxon>
        <taxon>Craniata</taxon>
        <taxon>Vertebrata</taxon>
        <taxon>Euteleostomi</taxon>
        <taxon>Mammalia</taxon>
        <taxon>Eutheria</taxon>
        <taxon>Euarchontoglires</taxon>
        <taxon>Glires</taxon>
        <taxon>Rodentia</taxon>
        <taxon>Myomorpha</taxon>
        <taxon>Muroidea</taxon>
        <taxon>Muridae</taxon>
        <taxon>Murinae</taxon>
        <taxon>Rattus</taxon>
    </lineage>
</organism>
<evidence type="ECO:0000256" key="1">
    <source>
        <dbReference type="ARBA" id="ARBA00004613"/>
    </source>
</evidence>
<dbReference type="ExpressionAtlas" id="Q1KZI1">
    <property type="expression patterns" value="differential"/>
</dbReference>
<reference evidence="6" key="5">
    <citation type="journal article" date="2019" name="Gene Rep">
        <title>Eutherian third-party data gene collections.</title>
        <authorList>
            <person name="Premzl M."/>
        </authorList>
    </citation>
    <scope>NUCLEOTIDE SEQUENCE</scope>
</reference>
<dbReference type="Ensembl" id="ENSRNOT00000059757.5">
    <property type="protein sequence ID" value="ENSRNOP00000056509.4"/>
    <property type="gene ID" value="ENSRNOG00000039075.5"/>
</dbReference>
<dbReference type="GO" id="GO:0005148">
    <property type="term" value="F:prolactin receptor binding"/>
    <property type="evidence" value="ECO:0000318"/>
    <property type="project" value="GO_Central"/>
</dbReference>
<evidence type="ECO:0000313" key="8">
    <source>
        <dbReference type="Proteomes" id="UP000002494"/>
    </source>
</evidence>
<evidence type="ECO:0000256" key="4">
    <source>
        <dbReference type="SAM" id="SignalP"/>
    </source>
</evidence>
<accession>Q1KZI1</accession>
<evidence type="ECO:0000313" key="9">
    <source>
        <dbReference type="RGD" id="1583904"/>
    </source>
</evidence>
<dbReference type="OrthoDB" id="9601446at2759"/>
<dbReference type="eggNOG" id="ENOG502QYU3">
    <property type="taxonomic scope" value="Eukaryota"/>
</dbReference>
<dbReference type="EMBL" id="LM644195">
    <property type="protein sequence ID" value="CDW51442.1"/>
    <property type="molecule type" value="mRNA"/>
</dbReference>
<dbReference type="GO" id="GO:0005615">
    <property type="term" value="C:extracellular space"/>
    <property type="evidence" value="ECO:0000318"/>
    <property type="project" value="GO_Central"/>
</dbReference>
<dbReference type="GO" id="GO:0007565">
    <property type="term" value="P:female pregnancy"/>
    <property type="evidence" value="ECO:0000318"/>
    <property type="project" value="GO_Central"/>
</dbReference>
<dbReference type="PANTHER" id="PTHR11417">
    <property type="entry name" value="SOMATOTROPIN,PROLACTIN"/>
    <property type="match status" value="1"/>
</dbReference>
<dbReference type="RGD" id="1583904">
    <property type="gene designation" value="Prl5a2"/>
</dbReference>
<keyword evidence="3" id="KW-0964">Secreted</keyword>
<dbReference type="InterPro" id="IPR001400">
    <property type="entry name" value="Somatotropin/Prolactin"/>
</dbReference>
<keyword evidence="8" id="KW-1185">Reference proteome</keyword>
<feature type="chain" id="PRO_5014103977" evidence="4">
    <location>
        <begin position="30"/>
        <end position="232"/>
    </location>
</feature>